<evidence type="ECO:0000256" key="1">
    <source>
        <dbReference type="SAM" id="MobiDB-lite"/>
    </source>
</evidence>
<feature type="non-terminal residue" evidence="2">
    <location>
        <position position="26"/>
    </location>
</feature>
<organism evidence="2">
    <name type="scientific">uncultured Solirubrobacteraceae bacterium</name>
    <dbReference type="NCBI Taxonomy" id="1162706"/>
    <lineage>
        <taxon>Bacteria</taxon>
        <taxon>Bacillati</taxon>
        <taxon>Actinomycetota</taxon>
        <taxon>Thermoleophilia</taxon>
        <taxon>Solirubrobacterales</taxon>
        <taxon>Solirubrobacteraceae</taxon>
        <taxon>environmental samples</taxon>
    </lineage>
</organism>
<name>A0A6J4THN6_9ACTN</name>
<gene>
    <name evidence="2" type="ORF">AVDCRST_MAG13-3493</name>
</gene>
<dbReference type="EMBL" id="CADCVO010000550">
    <property type="protein sequence ID" value="CAA9522787.1"/>
    <property type="molecule type" value="Genomic_DNA"/>
</dbReference>
<feature type="compositionally biased region" description="Basic residues" evidence="1">
    <location>
        <begin position="1"/>
        <end position="13"/>
    </location>
</feature>
<proteinExistence type="predicted"/>
<reference evidence="2" key="1">
    <citation type="submission" date="2020-02" db="EMBL/GenBank/DDBJ databases">
        <authorList>
            <person name="Meier V. D."/>
        </authorList>
    </citation>
    <scope>NUCLEOTIDE SEQUENCE</scope>
    <source>
        <strain evidence="2">AVDCRST_MAG13</strain>
    </source>
</reference>
<feature type="non-terminal residue" evidence="2">
    <location>
        <position position="1"/>
    </location>
</feature>
<feature type="region of interest" description="Disordered" evidence="1">
    <location>
        <begin position="1"/>
        <end position="26"/>
    </location>
</feature>
<sequence length="26" mass="2738">AHHAAAHAARRPRGGTGLGRNPPRRP</sequence>
<protein>
    <submittedName>
        <fullName evidence="2">Uncharacterized protein</fullName>
    </submittedName>
</protein>
<dbReference type="AlphaFoldDB" id="A0A6J4THN6"/>
<accession>A0A6J4THN6</accession>
<evidence type="ECO:0000313" key="2">
    <source>
        <dbReference type="EMBL" id="CAA9522787.1"/>
    </source>
</evidence>